<dbReference type="PANTHER" id="PTHR12526">
    <property type="entry name" value="GLYCOSYLTRANSFERASE"/>
    <property type="match status" value="1"/>
</dbReference>
<dbReference type="Gene3D" id="3.40.50.2000">
    <property type="entry name" value="Glycogen Phosphorylase B"/>
    <property type="match status" value="2"/>
</dbReference>
<dbReference type="Pfam" id="PF00534">
    <property type="entry name" value="Glycos_transf_1"/>
    <property type="match status" value="1"/>
</dbReference>
<keyword evidence="2" id="KW-0808">Transferase</keyword>
<name>A0A840AH86_9HYPH</name>
<dbReference type="InterPro" id="IPR001296">
    <property type="entry name" value="Glyco_trans_1"/>
</dbReference>
<keyword evidence="3" id="KW-1185">Reference proteome</keyword>
<comment type="caution">
    <text evidence="2">The sequence shown here is derived from an EMBL/GenBank/DDBJ whole genome shotgun (WGS) entry which is preliminary data.</text>
</comment>
<organism evidence="2 3">
    <name type="scientific">Kaistia hirudinis</name>
    <dbReference type="NCBI Taxonomy" id="1293440"/>
    <lineage>
        <taxon>Bacteria</taxon>
        <taxon>Pseudomonadati</taxon>
        <taxon>Pseudomonadota</taxon>
        <taxon>Alphaproteobacteria</taxon>
        <taxon>Hyphomicrobiales</taxon>
        <taxon>Kaistiaceae</taxon>
        <taxon>Kaistia</taxon>
    </lineage>
</organism>
<dbReference type="RefSeq" id="WP_183397338.1">
    <property type="nucleotide sequence ID" value="NZ_JACIDS010000001.1"/>
</dbReference>
<protein>
    <submittedName>
        <fullName evidence="2">Glycosyltransferase involved in cell wall biosynthesis</fullName>
    </submittedName>
</protein>
<evidence type="ECO:0000313" key="3">
    <source>
        <dbReference type="Proteomes" id="UP000553963"/>
    </source>
</evidence>
<dbReference type="PANTHER" id="PTHR12526:SF595">
    <property type="entry name" value="BLL5217 PROTEIN"/>
    <property type="match status" value="1"/>
</dbReference>
<evidence type="ECO:0000259" key="1">
    <source>
        <dbReference type="Pfam" id="PF00534"/>
    </source>
</evidence>
<dbReference type="EMBL" id="JACIDS010000001">
    <property type="protein sequence ID" value="MBB3929709.1"/>
    <property type="molecule type" value="Genomic_DNA"/>
</dbReference>
<feature type="domain" description="Glycosyl transferase family 1" evidence="1">
    <location>
        <begin position="138"/>
        <end position="270"/>
    </location>
</feature>
<dbReference type="GO" id="GO:0016757">
    <property type="term" value="F:glycosyltransferase activity"/>
    <property type="evidence" value="ECO:0007669"/>
    <property type="project" value="InterPro"/>
</dbReference>
<dbReference type="Proteomes" id="UP000553963">
    <property type="component" value="Unassembled WGS sequence"/>
</dbReference>
<dbReference type="SUPFAM" id="SSF53756">
    <property type="entry name" value="UDP-Glycosyltransferase/glycogen phosphorylase"/>
    <property type="match status" value="1"/>
</dbReference>
<sequence length="317" mass="34865">MSRPLRIALVCGRALPVSLYGGTERVVEWLARELLRRGHAVTLVGPKGTYLPGVRVVMASDAVSAAANLPADIDIVHAHGWTGARFAVPSLWTMHGNAPGYGFEGNWNFISADHAARHGRRTFVYNGIPPEDVYFSAEKSDRHLFFSRINRAGKNVTQAIDLARRFKLKLDLAGGARIELLTRSAVRREGVFFRSFGEQFRFHGMVGGWEKARLFAQARSLLFPIRWDEPFGLVVIEALLAGTPVIAAARGAVPELLTPEVGFLCESTDDYGRAFAEVGAIDPARCRDYAASNFSAAQMAEGYLALYRRILDGETLD</sequence>
<dbReference type="AlphaFoldDB" id="A0A840AH86"/>
<reference evidence="2 3" key="1">
    <citation type="submission" date="2020-08" db="EMBL/GenBank/DDBJ databases">
        <title>Genomic Encyclopedia of Type Strains, Phase IV (KMG-IV): sequencing the most valuable type-strain genomes for metagenomic binning, comparative biology and taxonomic classification.</title>
        <authorList>
            <person name="Goeker M."/>
        </authorList>
    </citation>
    <scope>NUCLEOTIDE SEQUENCE [LARGE SCALE GENOMIC DNA]</scope>
    <source>
        <strain evidence="2 3">DSM 25966</strain>
    </source>
</reference>
<proteinExistence type="predicted"/>
<accession>A0A840AH86</accession>
<gene>
    <name evidence="2" type="ORF">GGR25_000728</name>
</gene>
<evidence type="ECO:0000313" key="2">
    <source>
        <dbReference type="EMBL" id="MBB3929709.1"/>
    </source>
</evidence>